<organism evidence="10">
    <name type="scientific">Graphocephala atropunctata</name>
    <dbReference type="NCBI Taxonomy" id="36148"/>
    <lineage>
        <taxon>Eukaryota</taxon>
        <taxon>Metazoa</taxon>
        <taxon>Ecdysozoa</taxon>
        <taxon>Arthropoda</taxon>
        <taxon>Hexapoda</taxon>
        <taxon>Insecta</taxon>
        <taxon>Pterygota</taxon>
        <taxon>Neoptera</taxon>
        <taxon>Paraneoptera</taxon>
        <taxon>Hemiptera</taxon>
        <taxon>Auchenorrhyncha</taxon>
        <taxon>Membracoidea</taxon>
        <taxon>Cicadellidae</taxon>
        <taxon>Cicadellinae</taxon>
        <taxon>Cicadellini</taxon>
        <taxon>Graphocephala</taxon>
    </lineage>
</organism>
<evidence type="ECO:0000256" key="3">
    <source>
        <dbReference type="ARBA" id="ARBA00022670"/>
    </source>
</evidence>
<dbReference type="InterPro" id="IPR001314">
    <property type="entry name" value="Peptidase_S1A"/>
</dbReference>
<keyword evidence="2" id="KW-0964">Secreted</keyword>
<evidence type="ECO:0000256" key="7">
    <source>
        <dbReference type="RuleBase" id="RU363034"/>
    </source>
</evidence>
<accession>A0A1B6L6S4</accession>
<protein>
    <recommendedName>
        <fullName evidence="9">Peptidase S1 domain-containing protein</fullName>
    </recommendedName>
</protein>
<dbReference type="GO" id="GO:0006508">
    <property type="term" value="P:proteolysis"/>
    <property type="evidence" value="ECO:0007669"/>
    <property type="project" value="UniProtKB-KW"/>
</dbReference>
<evidence type="ECO:0000313" key="10">
    <source>
        <dbReference type="EMBL" id="JAT19428.1"/>
    </source>
</evidence>
<reference evidence="10" key="1">
    <citation type="submission" date="2015-11" db="EMBL/GenBank/DDBJ databases">
        <title>De novo transcriptome assembly of four potential Pierce s Disease insect vectors from Arizona vineyards.</title>
        <authorList>
            <person name="Tassone E.E."/>
        </authorList>
    </citation>
    <scope>NUCLEOTIDE SEQUENCE</scope>
</reference>
<dbReference type="CDD" id="cd00190">
    <property type="entry name" value="Tryp_SPc"/>
    <property type="match status" value="1"/>
</dbReference>
<dbReference type="PROSITE" id="PS00134">
    <property type="entry name" value="TRYPSIN_HIS"/>
    <property type="match status" value="1"/>
</dbReference>
<keyword evidence="4 7" id="KW-0378">Hydrolase</keyword>
<sequence length="442" mass="49582">ETVAVVEWLVRTTVTDKMYSRWLCICVYFIPPVFSYFSDQALYQAPDTNPHTHQVWVRQTEDDARLLFQRPGRQIQPCVGARGQRGRCVRMEDCVLRDIHQDYVQNRDYFCVLRSQGFLGTTTVTGIGVCCPDSVTSPVPYQEGMFNQNVATESMSEQLQQRPTTTAAPTAEIPNRIPSTSSNNNLPEETFPLADFRVCGRNGKKLARITSGAPTTVRDWPWMAALVYRSTMKQFCGGTVITRRHVITAAHCFPRADPNEVIVLLGDYDLKRPDESKSQAFSVVQLIIHEDFDVTTFENDITIMVLNTTTVYNSFIQPCCLPPPGPRFANSTAVVTGWGKLEFGGRSPNVLMEVPIPIWDPKRCEPNFAQTIFDTNLCAGGYEGGKDSCQGDSGGPLVIQRRDERWAIVGVVSWGIRCGEKNKPGIYTRVNDYLDWIAQAIL</sequence>
<dbReference type="InterPro" id="IPR009003">
    <property type="entry name" value="Peptidase_S1_PA"/>
</dbReference>
<comment type="subcellular location">
    <subcellularLocation>
        <location evidence="1">Secreted</location>
    </subcellularLocation>
</comment>
<feature type="domain" description="Peptidase S1" evidence="9">
    <location>
        <begin position="209"/>
        <end position="442"/>
    </location>
</feature>
<dbReference type="InterPro" id="IPR033116">
    <property type="entry name" value="TRYPSIN_SER"/>
</dbReference>
<dbReference type="PANTHER" id="PTHR24252:SF7">
    <property type="entry name" value="HYALIN"/>
    <property type="match status" value="1"/>
</dbReference>
<evidence type="ECO:0000256" key="4">
    <source>
        <dbReference type="ARBA" id="ARBA00022801"/>
    </source>
</evidence>
<name>A0A1B6L6S4_9HEMI</name>
<keyword evidence="3 7" id="KW-0645">Protease</keyword>
<keyword evidence="5 7" id="KW-0720">Serine protease</keyword>
<dbReference type="SUPFAM" id="SSF50494">
    <property type="entry name" value="Trypsin-like serine proteases"/>
    <property type="match status" value="1"/>
</dbReference>
<feature type="compositionally biased region" description="Polar residues" evidence="8">
    <location>
        <begin position="177"/>
        <end position="186"/>
    </location>
</feature>
<dbReference type="Pfam" id="PF00089">
    <property type="entry name" value="Trypsin"/>
    <property type="match status" value="1"/>
</dbReference>
<evidence type="ECO:0000256" key="2">
    <source>
        <dbReference type="ARBA" id="ARBA00022525"/>
    </source>
</evidence>
<dbReference type="PANTHER" id="PTHR24252">
    <property type="entry name" value="ACROSIN-RELATED"/>
    <property type="match status" value="1"/>
</dbReference>
<dbReference type="Gene3D" id="2.40.10.10">
    <property type="entry name" value="Trypsin-like serine proteases"/>
    <property type="match status" value="1"/>
</dbReference>
<evidence type="ECO:0000256" key="1">
    <source>
        <dbReference type="ARBA" id="ARBA00004613"/>
    </source>
</evidence>
<evidence type="ECO:0000259" key="9">
    <source>
        <dbReference type="PROSITE" id="PS50240"/>
    </source>
</evidence>
<dbReference type="GO" id="GO:0004252">
    <property type="term" value="F:serine-type endopeptidase activity"/>
    <property type="evidence" value="ECO:0007669"/>
    <property type="project" value="InterPro"/>
</dbReference>
<feature type="region of interest" description="Disordered" evidence="8">
    <location>
        <begin position="163"/>
        <end position="186"/>
    </location>
</feature>
<dbReference type="InterPro" id="IPR018114">
    <property type="entry name" value="TRYPSIN_HIS"/>
</dbReference>
<dbReference type="SMART" id="SM00020">
    <property type="entry name" value="Tryp_SPc"/>
    <property type="match status" value="1"/>
</dbReference>
<dbReference type="AlphaFoldDB" id="A0A1B6L6S4"/>
<dbReference type="FunFam" id="2.40.10.10:FF:000015">
    <property type="entry name" value="Atrial natriuretic peptide-converting enzyme"/>
    <property type="match status" value="1"/>
</dbReference>
<dbReference type="InterPro" id="IPR043504">
    <property type="entry name" value="Peptidase_S1_PA_chymotrypsin"/>
</dbReference>
<dbReference type="GO" id="GO:0005576">
    <property type="term" value="C:extracellular region"/>
    <property type="evidence" value="ECO:0007669"/>
    <property type="project" value="UniProtKB-SubCell"/>
</dbReference>
<evidence type="ECO:0000256" key="6">
    <source>
        <dbReference type="ARBA" id="ARBA00023157"/>
    </source>
</evidence>
<evidence type="ECO:0000256" key="8">
    <source>
        <dbReference type="SAM" id="MobiDB-lite"/>
    </source>
</evidence>
<gene>
    <name evidence="10" type="ORF">g.15541</name>
</gene>
<dbReference type="PRINTS" id="PR00722">
    <property type="entry name" value="CHYMOTRYPSIN"/>
</dbReference>
<dbReference type="PROSITE" id="PS00135">
    <property type="entry name" value="TRYPSIN_SER"/>
    <property type="match status" value="1"/>
</dbReference>
<dbReference type="PROSITE" id="PS50240">
    <property type="entry name" value="TRYPSIN_DOM"/>
    <property type="match status" value="1"/>
</dbReference>
<feature type="non-terminal residue" evidence="10">
    <location>
        <position position="1"/>
    </location>
</feature>
<dbReference type="InterPro" id="IPR001254">
    <property type="entry name" value="Trypsin_dom"/>
</dbReference>
<dbReference type="EMBL" id="GEBQ01020549">
    <property type="protein sequence ID" value="JAT19428.1"/>
    <property type="molecule type" value="Transcribed_RNA"/>
</dbReference>
<proteinExistence type="predicted"/>
<keyword evidence="6" id="KW-1015">Disulfide bond</keyword>
<evidence type="ECO:0000256" key="5">
    <source>
        <dbReference type="ARBA" id="ARBA00022825"/>
    </source>
</evidence>